<sequence length="72" mass="8384">MDEALFNCSDYGPTFDNDLLICSKEDNSKNFNSSKCKQRSYEKMIREADAGKFSIEDYEVFLIIKELDELNN</sequence>
<gene>
    <name evidence="1" type="ORF">RirG_160240</name>
</gene>
<dbReference type="OrthoDB" id="2332784at2759"/>
<proteinExistence type="predicted"/>
<dbReference type="HOGENOM" id="CLU_021542_1_3_1"/>
<dbReference type="EMBL" id="JEMT01024677">
    <property type="protein sequence ID" value="EXX62607.1"/>
    <property type="molecule type" value="Genomic_DNA"/>
</dbReference>
<protein>
    <submittedName>
        <fullName evidence="1">Uncharacterized protein</fullName>
    </submittedName>
</protein>
<keyword evidence="2" id="KW-1185">Reference proteome</keyword>
<organism evidence="1 2">
    <name type="scientific">Rhizophagus irregularis (strain DAOM 197198w)</name>
    <name type="common">Glomus intraradices</name>
    <dbReference type="NCBI Taxonomy" id="1432141"/>
    <lineage>
        <taxon>Eukaryota</taxon>
        <taxon>Fungi</taxon>
        <taxon>Fungi incertae sedis</taxon>
        <taxon>Mucoromycota</taxon>
        <taxon>Glomeromycotina</taxon>
        <taxon>Glomeromycetes</taxon>
        <taxon>Glomerales</taxon>
        <taxon>Glomeraceae</taxon>
        <taxon>Rhizophagus</taxon>
    </lineage>
</organism>
<name>A0A015IZB3_RHIIW</name>
<dbReference type="Proteomes" id="UP000022910">
    <property type="component" value="Unassembled WGS sequence"/>
</dbReference>
<evidence type="ECO:0000313" key="2">
    <source>
        <dbReference type="Proteomes" id="UP000022910"/>
    </source>
</evidence>
<accession>A0A015IZB3</accession>
<comment type="caution">
    <text evidence="1">The sequence shown here is derived from an EMBL/GenBank/DDBJ whole genome shotgun (WGS) entry which is preliminary data.</text>
</comment>
<dbReference type="AlphaFoldDB" id="A0A015IZB3"/>
<evidence type="ECO:0000313" key="1">
    <source>
        <dbReference type="EMBL" id="EXX62607.1"/>
    </source>
</evidence>
<reference evidence="1 2" key="1">
    <citation type="submission" date="2014-02" db="EMBL/GenBank/DDBJ databases">
        <title>Single nucleus genome sequencing reveals high similarity among nuclei of an endomycorrhizal fungus.</title>
        <authorList>
            <person name="Lin K."/>
            <person name="Geurts R."/>
            <person name="Zhang Z."/>
            <person name="Limpens E."/>
            <person name="Saunders D.G."/>
            <person name="Mu D."/>
            <person name="Pang E."/>
            <person name="Cao H."/>
            <person name="Cha H."/>
            <person name="Lin T."/>
            <person name="Zhou Q."/>
            <person name="Shang Y."/>
            <person name="Li Y."/>
            <person name="Ivanov S."/>
            <person name="Sharma T."/>
            <person name="Velzen R.V."/>
            <person name="Ruijter N.D."/>
            <person name="Aanen D.K."/>
            <person name="Win J."/>
            <person name="Kamoun S."/>
            <person name="Bisseling T."/>
            <person name="Huang S."/>
        </authorList>
    </citation>
    <scope>NUCLEOTIDE SEQUENCE [LARGE SCALE GENOMIC DNA]</scope>
    <source>
        <strain evidence="2">DAOM197198w</strain>
    </source>
</reference>